<feature type="compositionally biased region" description="Polar residues" evidence="1">
    <location>
        <begin position="377"/>
        <end position="389"/>
    </location>
</feature>
<keyword evidence="2" id="KW-0472">Membrane</keyword>
<dbReference type="Proteomes" id="UP000229561">
    <property type="component" value="Unassembled WGS sequence"/>
</dbReference>
<feature type="transmembrane region" description="Helical" evidence="2">
    <location>
        <begin position="33"/>
        <end position="53"/>
    </location>
</feature>
<evidence type="ECO:0000313" key="4">
    <source>
        <dbReference type="Proteomes" id="UP000229561"/>
    </source>
</evidence>
<dbReference type="AlphaFoldDB" id="A0A2M7IJE8"/>
<dbReference type="EMBL" id="PFGY01000007">
    <property type="protein sequence ID" value="PIW76657.1"/>
    <property type="molecule type" value="Genomic_DNA"/>
</dbReference>
<accession>A0A2M7IJE8</accession>
<feature type="region of interest" description="Disordered" evidence="1">
    <location>
        <begin position="377"/>
        <end position="420"/>
    </location>
</feature>
<evidence type="ECO:0000313" key="3">
    <source>
        <dbReference type="EMBL" id="PIW76657.1"/>
    </source>
</evidence>
<gene>
    <name evidence="3" type="ORF">CO001_00175</name>
</gene>
<name>A0A2M7IJE8_9BACT</name>
<keyword evidence="2" id="KW-1133">Transmembrane helix</keyword>
<proteinExistence type="predicted"/>
<evidence type="ECO:0000256" key="2">
    <source>
        <dbReference type="SAM" id="Phobius"/>
    </source>
</evidence>
<evidence type="ECO:0000256" key="1">
    <source>
        <dbReference type="SAM" id="MobiDB-lite"/>
    </source>
</evidence>
<sequence length="540" mass="59468">MRCPKCGKFNWWYPKFCRKCGAEFARKKKHRRLLWIIISIVFVLLAGIVFLAISLDKQFNDAVAGIQSNLAEIATAKKGGDFIMAGKKTGATMDSIQITAITTAKNLAELSVPDELKNYQAAAILWSIRIGAAAEDKKEWEKLKNQPDDFPLLISEAKAYNLFKPIIRSVADLKTSGDSAIANKDREAMLKIGAKLLIEKHWLNAILHSRSDSVAFNPVAAAFAASPSGFEPVPSIKGMDVTCLVCDFPDFYKVRWTNKLRKQYGCEVRCQKETTPEDSATGEQTDIEDQAAKYAETLANYSYDNVSKRTICIGTGGASTGNETTRKYCVEDAVQSTNEIAASAIGFAEGTEDLTLFQWDKEYQEIYFALGTPVENPIQSDTNTSQTGAAPSKPTAEGGHKEGGQGTVQQGEPIAAPEPVKKQGGIWDGYYELSGTCIEHCREGICMLSLEPVQDKISKENTNFYVYNNKSSSTNNTTIGANGYLKVNTLSGYDFYKEYQFTKIPNGISVKMKSYSDVVGLVTTCDYTGSWISADYPEDY</sequence>
<reference evidence="4" key="1">
    <citation type="submission" date="2017-09" db="EMBL/GenBank/DDBJ databases">
        <title>Depth-based differentiation of microbial function through sediment-hosted aquifers and enrichment of novel symbionts in the deep terrestrial subsurface.</title>
        <authorList>
            <person name="Probst A.J."/>
            <person name="Ladd B."/>
            <person name="Jarett J.K."/>
            <person name="Geller-Mcgrath D.E."/>
            <person name="Sieber C.M.K."/>
            <person name="Emerson J.B."/>
            <person name="Anantharaman K."/>
            <person name="Thomas B.C."/>
            <person name="Malmstrom R."/>
            <person name="Stieglmeier M."/>
            <person name="Klingl A."/>
            <person name="Woyke T."/>
            <person name="Ryan C.M."/>
            <person name="Banfield J.F."/>
        </authorList>
    </citation>
    <scope>NUCLEOTIDE SEQUENCE [LARGE SCALE GENOMIC DNA]</scope>
</reference>
<protein>
    <submittedName>
        <fullName evidence="3">Uncharacterized protein</fullName>
    </submittedName>
</protein>
<organism evidence="3 4">
    <name type="scientific">Candidatus Portnoybacteria bacterium CG_4_8_14_3_um_filter_40_10</name>
    <dbReference type="NCBI Taxonomy" id="1974801"/>
    <lineage>
        <taxon>Bacteria</taxon>
        <taxon>Candidatus Portnoyibacteriota</taxon>
    </lineage>
</organism>
<keyword evidence="2" id="KW-0812">Transmembrane</keyword>
<comment type="caution">
    <text evidence="3">The sequence shown here is derived from an EMBL/GenBank/DDBJ whole genome shotgun (WGS) entry which is preliminary data.</text>
</comment>